<dbReference type="Gene3D" id="3.30.379.10">
    <property type="entry name" value="Chitobiase/beta-hexosaminidase domain 2-like"/>
    <property type="match status" value="1"/>
</dbReference>
<evidence type="ECO:0000256" key="5">
    <source>
        <dbReference type="ARBA" id="ARBA00023295"/>
    </source>
</evidence>
<dbReference type="Pfam" id="PF07488">
    <property type="entry name" value="Glyco_hydro_67M"/>
    <property type="match status" value="1"/>
</dbReference>
<dbReference type="InterPro" id="IPR011099">
    <property type="entry name" value="Glyco_hydro_67_C"/>
</dbReference>
<dbReference type="Proteomes" id="UP001142292">
    <property type="component" value="Unassembled WGS sequence"/>
</dbReference>
<dbReference type="SUPFAM" id="SSF51445">
    <property type="entry name" value="(Trans)glycosidases"/>
    <property type="match status" value="1"/>
</dbReference>
<dbReference type="SUPFAM" id="SSF55545">
    <property type="entry name" value="beta-N-acetylhexosaminidase-like domain"/>
    <property type="match status" value="1"/>
</dbReference>
<reference evidence="11" key="1">
    <citation type="journal article" date="2014" name="Int. J. Syst. Evol. Microbiol.">
        <title>Complete genome of a new Firmicutes species belonging to the dominant human colonic microbiota ('Ruminococcus bicirculans') reveals two chromosomes and a selective capacity to utilize plant glucans.</title>
        <authorList>
            <consortium name="NISC Comparative Sequencing Program"/>
            <person name="Wegmann U."/>
            <person name="Louis P."/>
            <person name="Goesmann A."/>
            <person name="Henrissat B."/>
            <person name="Duncan S.H."/>
            <person name="Flint H.J."/>
        </authorList>
    </citation>
    <scope>NUCLEOTIDE SEQUENCE</scope>
    <source>
        <strain evidence="11">VKM Ac-1246</strain>
    </source>
</reference>
<evidence type="ECO:0000256" key="4">
    <source>
        <dbReference type="ARBA" id="ARBA00023277"/>
    </source>
</evidence>
<sequence>MIFATLVRQAPNLYGATMHALPLRPARLLTLLTVLALSLTMLAVASPTPAEAADHPSPYPDDYDGSQMWLGYRPVEDERLLAAYRRLASSIVVENATADPVHRHTDDLTVEPGGSEKLVTSSLEAARDELARGLGAMLDTDVPVVDEVSPGAVVVGTPDSSEVVRSEVPSRDLDRLGPEGYLIRSVRGHTVVAGNTEVAALYGTYGFLRLLQTSKPIERLNEVEAPKVQDRWIDNWDVERLYAGNADTDKGPNTGGLAGEDGSIFDFAATGESADKNLPVILDRYITVARALASVGINGFNINNVNAKNTYITPEYIEQEAALADALRPYGIKLALSIRYDAPTDQRFAPDTLTAEQLDPTKAPFRDWWTRRATMIKEAIPDFAGFTVKANSEGQPGPQDFGFDHGDGANGMAAAVEPLGMQIKWRTFVYNADVDEDRLKRAYLEFGPIDDEVQPDGSRGRIADNVFLQTKNGPLDFQAREPVNPMFGRMENTNQAIELQITQEYTGQSTMLAYLGPMWQEVFNADTGATDESGRLLPKRKVGHIIDGTAQGHERTSIVGVGNLGNADNLTGHHFSQSNLFAFGRMAWDWTLDSRKIADDWTRMTWSGDSRTVHEIVAMMMGSWESVVSYQTPLGIGHQFNADIHYEPGPEETLARPDWSPTYYNQADAVGLGYDRSASGSGFSAQYFPSLAERFDDIETTPENLLMWFHHVPWGHEMNSGRPFWDELVYRYQMGVQYVTWMRRTWDSLEPSLDARRFGEVRAKLAQHEADAEMWRDECVAYWQTFSGREMPTDDGPTSIAVEIAGKTYDGFDLSQDEYTLDVPDESSPRITSVTPADRRATYEIVEQADAIPGRAVVEVETKSFFGPLLKRYVLNLE</sequence>
<keyword evidence="2 7" id="KW-0858">Xylan degradation</keyword>
<dbReference type="PANTHER" id="PTHR39207:SF1">
    <property type="entry name" value="ALPHA-GLUCURONIDASE A"/>
    <property type="match status" value="1"/>
</dbReference>
<dbReference type="InterPro" id="IPR017853">
    <property type="entry name" value="GH"/>
</dbReference>
<comment type="similarity">
    <text evidence="1 7">Belongs to the glycosyl hydrolase 67 family.</text>
</comment>
<keyword evidence="12" id="KW-1185">Reference proteome</keyword>
<dbReference type="EC" id="3.2.1.131" evidence="7"/>
<keyword evidence="5 7" id="KW-0326">Glycosidase</keyword>
<proteinExistence type="inferred from homology"/>
<keyword evidence="4 7" id="KW-0119">Carbohydrate metabolism</keyword>
<reference evidence="11" key="2">
    <citation type="submission" date="2023-01" db="EMBL/GenBank/DDBJ databases">
        <authorList>
            <person name="Sun Q."/>
            <person name="Evtushenko L."/>
        </authorList>
    </citation>
    <scope>NUCLEOTIDE SEQUENCE</scope>
    <source>
        <strain evidence="11">VKM Ac-1246</strain>
    </source>
</reference>
<protein>
    <recommendedName>
        <fullName evidence="7">Xylan alpha-1,2-glucuronidase</fullName>
        <ecNumber evidence="7">3.2.1.131</ecNumber>
    </recommendedName>
</protein>
<dbReference type="InterPro" id="IPR005154">
    <property type="entry name" value="Glyco_hydro_67_aGlcAse_N"/>
</dbReference>
<dbReference type="InterPro" id="IPR037054">
    <property type="entry name" value="A-glucoronidase_C_sf"/>
</dbReference>
<evidence type="ECO:0000256" key="3">
    <source>
        <dbReference type="ARBA" id="ARBA00022801"/>
    </source>
</evidence>
<evidence type="ECO:0000256" key="2">
    <source>
        <dbReference type="ARBA" id="ARBA00022651"/>
    </source>
</evidence>
<accession>A0ABQ5STL0</accession>
<feature type="domain" description="Glycosyl hydrolase family 67 C-terminal" evidence="9">
    <location>
        <begin position="571"/>
        <end position="793"/>
    </location>
</feature>
<dbReference type="InterPro" id="IPR011100">
    <property type="entry name" value="Glyco_hydro_67_cat"/>
</dbReference>
<comment type="subunit">
    <text evidence="7">Homodimer.</text>
</comment>
<evidence type="ECO:0000259" key="8">
    <source>
        <dbReference type="Pfam" id="PF03648"/>
    </source>
</evidence>
<organism evidence="11 12">
    <name type="scientific">Nocardioides luteus</name>
    <dbReference type="NCBI Taxonomy" id="1844"/>
    <lineage>
        <taxon>Bacteria</taxon>
        <taxon>Bacillati</taxon>
        <taxon>Actinomycetota</taxon>
        <taxon>Actinomycetes</taxon>
        <taxon>Propionibacteriales</taxon>
        <taxon>Nocardioidaceae</taxon>
        <taxon>Nocardioides</taxon>
    </lineage>
</organism>
<comment type="caution">
    <text evidence="11">The sequence shown here is derived from an EMBL/GenBank/DDBJ whole genome shotgun (WGS) entry which is preliminary data.</text>
</comment>
<dbReference type="PANTHER" id="PTHR39207">
    <property type="entry name" value="ALPHA-GLUCURONIDASE A"/>
    <property type="match status" value="1"/>
</dbReference>
<evidence type="ECO:0000256" key="7">
    <source>
        <dbReference type="RuleBase" id="RU361198"/>
    </source>
</evidence>
<feature type="domain" description="Alpha glucuronidase N-terminal" evidence="8">
    <location>
        <begin position="120"/>
        <end position="206"/>
    </location>
</feature>
<dbReference type="Gene3D" id="3.90.1330.10">
    <property type="entry name" value="Alpha-glucuronidase, C-terminal domain"/>
    <property type="match status" value="1"/>
</dbReference>
<evidence type="ECO:0000313" key="11">
    <source>
        <dbReference type="EMBL" id="GLJ66812.1"/>
    </source>
</evidence>
<evidence type="ECO:0000256" key="6">
    <source>
        <dbReference type="ARBA" id="ARBA00023326"/>
    </source>
</evidence>
<evidence type="ECO:0000259" key="9">
    <source>
        <dbReference type="Pfam" id="PF07477"/>
    </source>
</evidence>
<feature type="domain" description="Glycosyl hydrolase family 67 catalytic" evidence="10">
    <location>
        <begin position="211"/>
        <end position="569"/>
    </location>
</feature>
<keyword evidence="6 7" id="KW-0624">Polysaccharide degradation</keyword>
<dbReference type="InterPro" id="IPR029018">
    <property type="entry name" value="Hex-like_dom2"/>
</dbReference>
<dbReference type="Gene3D" id="3.20.20.80">
    <property type="entry name" value="Glycosidases"/>
    <property type="match status" value="1"/>
</dbReference>
<keyword evidence="3 7" id="KW-0378">Hydrolase</keyword>
<dbReference type="EMBL" id="BSEL01000002">
    <property type="protein sequence ID" value="GLJ66812.1"/>
    <property type="molecule type" value="Genomic_DNA"/>
</dbReference>
<dbReference type="Pfam" id="PF07477">
    <property type="entry name" value="Glyco_hydro_67C"/>
    <property type="match status" value="1"/>
</dbReference>
<comment type="catalytic activity">
    <reaction evidence="7">
        <text>Hydrolysis of (1-&gt;2)-alpha-D-(4-O-methyl)glucuronosyl links in the main chain of hardwood xylans.</text>
        <dbReference type="EC" id="3.2.1.131"/>
    </reaction>
</comment>
<evidence type="ECO:0000256" key="1">
    <source>
        <dbReference type="ARBA" id="ARBA00008833"/>
    </source>
</evidence>
<evidence type="ECO:0000259" key="10">
    <source>
        <dbReference type="Pfam" id="PF07488"/>
    </source>
</evidence>
<evidence type="ECO:0000313" key="12">
    <source>
        <dbReference type="Proteomes" id="UP001142292"/>
    </source>
</evidence>
<dbReference type="Pfam" id="PF03648">
    <property type="entry name" value="Glyco_hydro_67N"/>
    <property type="match status" value="1"/>
</dbReference>
<name>A0ABQ5STL0_9ACTN</name>
<gene>
    <name evidence="11" type="primary">aguA</name>
    <name evidence="11" type="ORF">GCM10017579_08480</name>
</gene>